<dbReference type="EMBL" id="VJMJ01000093">
    <property type="protein sequence ID" value="KAF0735879.1"/>
    <property type="molecule type" value="Genomic_DNA"/>
</dbReference>
<gene>
    <name evidence="3" type="ORF">Ae201684_007881</name>
</gene>
<evidence type="ECO:0000256" key="1">
    <source>
        <dbReference type="PIRNR" id="PIRNR038922"/>
    </source>
</evidence>
<dbReference type="GO" id="GO:0008312">
    <property type="term" value="F:7S RNA binding"/>
    <property type="evidence" value="ECO:0007669"/>
    <property type="project" value="TreeGrafter"/>
</dbReference>
<evidence type="ECO:0000256" key="2">
    <source>
        <dbReference type="SAM" id="MobiDB-lite"/>
    </source>
</evidence>
<comment type="similarity">
    <text evidence="1">Belongs to the SRP72 family.</text>
</comment>
<dbReference type="VEuPathDB" id="FungiDB:AeMF1_003778"/>
<reference evidence="3 4" key="1">
    <citation type="submission" date="2019-07" db="EMBL/GenBank/DDBJ databases">
        <title>Genomics analysis of Aphanomyces spp. identifies a new class of oomycete effector associated with host adaptation.</title>
        <authorList>
            <person name="Gaulin E."/>
        </authorList>
    </citation>
    <scope>NUCLEOTIDE SEQUENCE [LARGE SCALE GENOMIC DNA]</scope>
    <source>
        <strain evidence="3 4">ATCC 201684</strain>
    </source>
</reference>
<keyword evidence="1" id="KW-0963">Cytoplasm</keyword>
<protein>
    <recommendedName>
        <fullName evidence="1">Signal recognition particle subunit SRP72</fullName>
    </recommendedName>
</protein>
<dbReference type="PANTHER" id="PTHR14094">
    <property type="entry name" value="SIGNAL RECOGNITION PARTICLE 72"/>
    <property type="match status" value="1"/>
</dbReference>
<dbReference type="PIRSF" id="PIRSF038922">
    <property type="entry name" value="SRP72"/>
    <property type="match status" value="1"/>
</dbReference>
<keyword evidence="1" id="KW-0733">Signal recognition particle</keyword>
<organism evidence="3 4">
    <name type="scientific">Aphanomyces euteiches</name>
    <dbReference type="NCBI Taxonomy" id="100861"/>
    <lineage>
        <taxon>Eukaryota</taxon>
        <taxon>Sar</taxon>
        <taxon>Stramenopiles</taxon>
        <taxon>Oomycota</taxon>
        <taxon>Saprolegniomycetes</taxon>
        <taxon>Saprolegniales</taxon>
        <taxon>Verrucalvaceae</taxon>
        <taxon>Aphanomyces</taxon>
    </lineage>
</organism>
<proteinExistence type="inferred from homology"/>
<evidence type="ECO:0000313" key="4">
    <source>
        <dbReference type="Proteomes" id="UP000481153"/>
    </source>
</evidence>
<dbReference type="SUPFAM" id="SSF48452">
    <property type="entry name" value="TPR-like"/>
    <property type="match status" value="2"/>
</dbReference>
<dbReference type="InterPro" id="IPR026270">
    <property type="entry name" value="SRP72"/>
</dbReference>
<keyword evidence="1" id="KW-0687">Ribonucleoprotein</keyword>
<sequence>MATEVQALFTELHAALEQENYQKAVDLSNKIRAKAPNDADAIRVKCQSLLRLGKFDKALEVAAKVPELKVEQAYCLYKLQRVQDALNVISTFPEPKTKSVLHLEAQAHYRLNNYDACISIYEGLLSSAAATDDTTELKTNLLAVYVAAGRGSEIVRRSLDAEGSYEVAFNKSLAALQAKDNVGATEQLAQAEQLCRETLASEGYSPEEIEQEAKIIHVQEAYVAQLSGDNERALETYRQVAKSESDLGLVAVALNNIACVQKDSFDSLKRLRAISKEKCTPSQHQAILANTALLLSHMNKPDEARAVVASLAASAPHSPFLPPLLLHLESDLAALVETLKENKSPEGYLHLAHVYSVLGHPSKAADAIRQISAIQHTPGTVATLVALYNAAQDTKSAEQVTSAALQHASSSAVLLEGDGVAKLSKGQYADAAAAFTRLLDGGSDLEPESRVRCLAYLVIALSFVDPTQAVERAVTLPDVTPSDQPLQDLVKRAPRPKAAVVAALTPKEKKKRAENRERVLRKRAKRKALFIASLKAKPDYNPLIGLVNPDPERWIPRKQRSRRGRKNRNKFVGAQGAGMATQKDALKLDVAARAAAKKAAPATEKGVLVTDGPSMNRKARKRR</sequence>
<dbReference type="GO" id="GO:0043022">
    <property type="term" value="F:ribosome binding"/>
    <property type="evidence" value="ECO:0007669"/>
    <property type="project" value="TreeGrafter"/>
</dbReference>
<dbReference type="PANTHER" id="PTHR14094:SF9">
    <property type="entry name" value="SIGNAL RECOGNITION PARTICLE SUBUNIT SRP72"/>
    <property type="match status" value="1"/>
</dbReference>
<dbReference type="GO" id="GO:0005786">
    <property type="term" value="C:signal recognition particle, endoplasmic reticulum targeting"/>
    <property type="evidence" value="ECO:0007669"/>
    <property type="project" value="UniProtKB-UniRule"/>
</dbReference>
<keyword evidence="4" id="KW-1185">Reference proteome</keyword>
<evidence type="ECO:0000313" key="3">
    <source>
        <dbReference type="EMBL" id="KAF0735879.1"/>
    </source>
</evidence>
<dbReference type="Proteomes" id="UP000481153">
    <property type="component" value="Unassembled WGS sequence"/>
</dbReference>
<dbReference type="InterPro" id="IPR031545">
    <property type="entry name" value="SRP72_TPR-like"/>
</dbReference>
<dbReference type="Gene3D" id="1.25.40.10">
    <property type="entry name" value="Tetratricopeptide repeat domain"/>
    <property type="match status" value="2"/>
</dbReference>
<feature type="region of interest" description="Disordered" evidence="2">
    <location>
        <begin position="597"/>
        <end position="623"/>
    </location>
</feature>
<dbReference type="GO" id="GO:0006614">
    <property type="term" value="P:SRP-dependent cotranslational protein targeting to membrane"/>
    <property type="evidence" value="ECO:0007669"/>
    <property type="project" value="UniProtKB-UniRule"/>
</dbReference>
<comment type="caution">
    <text evidence="3">The sequence shown here is derived from an EMBL/GenBank/DDBJ whole genome shotgun (WGS) entry which is preliminary data.</text>
</comment>
<comment type="function">
    <text evidence="1">Component of the signal recognition particle (SRP) complex, a ribonucleoprotein complex that mediates the cotranslational targeting of secretory and membrane proteins to the endoplasmic reticulum (ER).</text>
</comment>
<dbReference type="InterPro" id="IPR011990">
    <property type="entry name" value="TPR-like_helical_dom_sf"/>
</dbReference>
<name>A0A6G0X782_9STRA</name>
<dbReference type="Pfam" id="PF17004">
    <property type="entry name" value="SRP_TPR_like"/>
    <property type="match status" value="1"/>
</dbReference>
<dbReference type="AlphaFoldDB" id="A0A6G0X782"/>
<accession>A0A6G0X782</accession>
<comment type="subcellular location">
    <subcellularLocation>
        <location evidence="1">Cytoplasm</location>
    </subcellularLocation>
</comment>